<dbReference type="InterPro" id="IPR023365">
    <property type="entry name" value="Sortase_dom-sf"/>
</dbReference>
<gene>
    <name evidence="4" type="ORF">NF557_08705</name>
</gene>
<dbReference type="InterPro" id="IPR042001">
    <property type="entry name" value="Sortase_F"/>
</dbReference>
<dbReference type="Gene3D" id="2.40.260.10">
    <property type="entry name" value="Sortase"/>
    <property type="match status" value="1"/>
</dbReference>
<name>A0ABY4YDA4_9MICO</name>
<keyword evidence="5" id="KW-1185">Reference proteome</keyword>
<dbReference type="Pfam" id="PF04203">
    <property type="entry name" value="Sortase"/>
    <property type="match status" value="1"/>
</dbReference>
<feature type="region of interest" description="Disordered" evidence="2">
    <location>
        <begin position="44"/>
        <end position="102"/>
    </location>
</feature>
<evidence type="ECO:0000256" key="2">
    <source>
        <dbReference type="SAM" id="MobiDB-lite"/>
    </source>
</evidence>
<keyword evidence="3" id="KW-0472">Membrane</keyword>
<dbReference type="EMBL" id="CP099490">
    <property type="protein sequence ID" value="USQ74756.1"/>
    <property type="molecule type" value="Genomic_DNA"/>
</dbReference>
<dbReference type="Proteomes" id="UP001056535">
    <property type="component" value="Chromosome"/>
</dbReference>
<keyword evidence="3" id="KW-0812">Transmembrane</keyword>
<feature type="compositionally biased region" description="Low complexity" evidence="2">
    <location>
        <begin position="71"/>
        <end position="93"/>
    </location>
</feature>
<proteinExistence type="predicted"/>
<dbReference type="CDD" id="cd05829">
    <property type="entry name" value="Sortase_F"/>
    <property type="match status" value="1"/>
</dbReference>
<reference evidence="4" key="1">
    <citation type="submission" date="2022-06" db="EMBL/GenBank/DDBJ databases">
        <title>Ornithinimicrobium JY.X270.</title>
        <authorList>
            <person name="Huang Y."/>
        </authorList>
    </citation>
    <scope>NUCLEOTIDE SEQUENCE</scope>
    <source>
        <strain evidence="4">JY.X270</strain>
    </source>
</reference>
<feature type="compositionally biased region" description="Polar residues" evidence="2">
    <location>
        <begin position="45"/>
        <end position="58"/>
    </location>
</feature>
<protein>
    <submittedName>
        <fullName evidence="4">Class F sortase</fullName>
    </submittedName>
</protein>
<feature type="transmembrane region" description="Helical" evidence="3">
    <location>
        <begin position="12"/>
        <end position="31"/>
    </location>
</feature>
<keyword evidence="1" id="KW-0378">Hydrolase</keyword>
<dbReference type="RefSeq" id="WP_252618805.1">
    <property type="nucleotide sequence ID" value="NZ_CP099490.1"/>
</dbReference>
<evidence type="ECO:0000313" key="4">
    <source>
        <dbReference type="EMBL" id="USQ74756.1"/>
    </source>
</evidence>
<evidence type="ECO:0000256" key="1">
    <source>
        <dbReference type="ARBA" id="ARBA00022801"/>
    </source>
</evidence>
<keyword evidence="3" id="KW-1133">Transmembrane helix</keyword>
<evidence type="ECO:0000313" key="5">
    <source>
        <dbReference type="Proteomes" id="UP001056535"/>
    </source>
</evidence>
<dbReference type="InterPro" id="IPR005754">
    <property type="entry name" value="Sortase"/>
</dbReference>
<accession>A0ABY4YDA4</accession>
<evidence type="ECO:0000256" key="3">
    <source>
        <dbReference type="SAM" id="Phobius"/>
    </source>
</evidence>
<organism evidence="4 5">
    <name type="scientific">Ornithinimicrobium cryptoxanthini</name>
    <dbReference type="NCBI Taxonomy" id="2934161"/>
    <lineage>
        <taxon>Bacteria</taxon>
        <taxon>Bacillati</taxon>
        <taxon>Actinomycetota</taxon>
        <taxon>Actinomycetes</taxon>
        <taxon>Micrococcales</taxon>
        <taxon>Ornithinimicrobiaceae</taxon>
        <taxon>Ornithinimicrobium</taxon>
    </lineage>
</organism>
<sequence length="253" mass="26196">MGRATAHRRHRVSLVAVVVTLASLVLVGWAVRGLMQDTVPATADFGSSSVLEPVTGQESVGGNGPSPGADTSTATGSPSPSATPSAAEGSTTPGRSAASLPTVREQALPVRLLVPALDLDMELDAVGVTPDGQMEVPEDPDRAGWYRHGPAPGNDLGSVVLAGHIDDAAGPGPFFRLTEAREGVEVVVELSDGTSTAYRMVGGEQVAKSDLAVDELFRRDGDPVLRLVTCTGDWSPRAGHYTDNLVITAEPVR</sequence>
<dbReference type="SUPFAM" id="SSF63817">
    <property type="entry name" value="Sortase"/>
    <property type="match status" value="1"/>
</dbReference>